<dbReference type="PROSITE" id="PS50835">
    <property type="entry name" value="IG_LIKE"/>
    <property type="match status" value="2"/>
</dbReference>
<dbReference type="Gene3D" id="2.60.40.10">
    <property type="entry name" value="Immunoglobulins"/>
    <property type="match status" value="2"/>
</dbReference>
<accession>A0ABQ9INA1</accession>
<dbReference type="InterPro" id="IPR013098">
    <property type="entry name" value="Ig_I-set"/>
</dbReference>
<dbReference type="InterPro" id="IPR003599">
    <property type="entry name" value="Ig_sub"/>
</dbReference>
<evidence type="ECO:0000313" key="4">
    <source>
        <dbReference type="Proteomes" id="UP001159363"/>
    </source>
</evidence>
<evidence type="ECO:0000259" key="2">
    <source>
        <dbReference type="PROSITE" id="PS50835"/>
    </source>
</evidence>
<feature type="domain" description="Ig-like" evidence="2">
    <location>
        <begin position="144"/>
        <end position="231"/>
    </location>
</feature>
<feature type="region of interest" description="Disordered" evidence="1">
    <location>
        <begin position="240"/>
        <end position="295"/>
    </location>
</feature>
<protein>
    <recommendedName>
        <fullName evidence="2">Ig-like domain-containing protein</fullName>
    </recommendedName>
</protein>
<feature type="compositionally biased region" description="Low complexity" evidence="1">
    <location>
        <begin position="247"/>
        <end position="278"/>
    </location>
</feature>
<organism evidence="3 4">
    <name type="scientific">Dryococelus australis</name>
    <dbReference type="NCBI Taxonomy" id="614101"/>
    <lineage>
        <taxon>Eukaryota</taxon>
        <taxon>Metazoa</taxon>
        <taxon>Ecdysozoa</taxon>
        <taxon>Arthropoda</taxon>
        <taxon>Hexapoda</taxon>
        <taxon>Insecta</taxon>
        <taxon>Pterygota</taxon>
        <taxon>Neoptera</taxon>
        <taxon>Polyneoptera</taxon>
        <taxon>Phasmatodea</taxon>
        <taxon>Verophasmatodea</taxon>
        <taxon>Anareolatae</taxon>
        <taxon>Phasmatidae</taxon>
        <taxon>Eurycanthinae</taxon>
        <taxon>Dryococelus</taxon>
    </lineage>
</organism>
<sequence>MFRFFGIAISGEAEPATRQQAAKVVLEPVGTAPKFSKLLTDILVSEGDKVVFECCVEGEPRPSISWLLNNQEITSTDGIQIAEDGKGNVSLTIVKALPSHKGVYTVKASNICGEAKCFANLIVKSFSPADIKRPEPQQEEKVTPAFKELFADRSILENQSTKFECVITGKPQPKVQWLLNDKPVTGKEFLQTTVGDRHVLTLQRAQKEHCGRYSCVAENEAGKATCVAFLSVMEDYPKDTKTTPLIESSTVSEKSETSSFTMKKSSFMQSSSSQMTQSTGMEPKSQVHSFTAQADHLLKEVDHNPVVEVGDPSPFSV</sequence>
<dbReference type="Pfam" id="PF07679">
    <property type="entry name" value="I-set"/>
    <property type="match status" value="2"/>
</dbReference>
<dbReference type="PANTHER" id="PTHR47633">
    <property type="entry name" value="IMMUNOGLOBULIN"/>
    <property type="match status" value="1"/>
</dbReference>
<keyword evidence="4" id="KW-1185">Reference proteome</keyword>
<dbReference type="SMART" id="SM00408">
    <property type="entry name" value="IGc2"/>
    <property type="match status" value="2"/>
</dbReference>
<proteinExistence type="predicted"/>
<dbReference type="PANTHER" id="PTHR47633:SF4">
    <property type="entry name" value="MYOPALLADIN ISOFORM X1"/>
    <property type="match status" value="1"/>
</dbReference>
<name>A0ABQ9INA1_9NEOP</name>
<gene>
    <name evidence="3" type="ORF">PR048_003489</name>
</gene>
<dbReference type="InterPro" id="IPR013783">
    <property type="entry name" value="Ig-like_fold"/>
</dbReference>
<dbReference type="InterPro" id="IPR003598">
    <property type="entry name" value="Ig_sub2"/>
</dbReference>
<evidence type="ECO:0000256" key="1">
    <source>
        <dbReference type="SAM" id="MobiDB-lite"/>
    </source>
</evidence>
<dbReference type="EMBL" id="JARBHB010000001">
    <property type="protein sequence ID" value="KAJ8898129.1"/>
    <property type="molecule type" value="Genomic_DNA"/>
</dbReference>
<dbReference type="InterPro" id="IPR036179">
    <property type="entry name" value="Ig-like_dom_sf"/>
</dbReference>
<dbReference type="InterPro" id="IPR007110">
    <property type="entry name" value="Ig-like_dom"/>
</dbReference>
<dbReference type="SUPFAM" id="SSF48726">
    <property type="entry name" value="Immunoglobulin"/>
    <property type="match status" value="2"/>
</dbReference>
<comment type="caution">
    <text evidence="3">The sequence shown here is derived from an EMBL/GenBank/DDBJ whole genome shotgun (WGS) entry which is preliminary data.</text>
</comment>
<dbReference type="Proteomes" id="UP001159363">
    <property type="component" value="Chromosome 1"/>
</dbReference>
<evidence type="ECO:0000313" key="3">
    <source>
        <dbReference type="EMBL" id="KAJ8898129.1"/>
    </source>
</evidence>
<dbReference type="SMART" id="SM00409">
    <property type="entry name" value="IG"/>
    <property type="match status" value="2"/>
</dbReference>
<feature type="domain" description="Ig-like" evidence="2">
    <location>
        <begin position="33"/>
        <end position="110"/>
    </location>
</feature>
<reference evidence="3 4" key="1">
    <citation type="submission" date="2023-02" db="EMBL/GenBank/DDBJ databases">
        <title>LHISI_Scaffold_Assembly.</title>
        <authorList>
            <person name="Stuart O.P."/>
            <person name="Cleave R."/>
            <person name="Magrath M.J.L."/>
            <person name="Mikheyev A.S."/>
        </authorList>
    </citation>
    <scope>NUCLEOTIDE SEQUENCE [LARGE SCALE GENOMIC DNA]</scope>
    <source>
        <strain evidence="3">Daus_M_001</strain>
        <tissue evidence="3">Leg muscle</tissue>
    </source>
</reference>